<reference evidence="3" key="1">
    <citation type="submission" date="2023-03" db="EMBL/GenBank/DDBJ databases">
        <title>Chromosome-level genomes of two armyworms, Mythimna separata and Mythimna loreyi, provide insights into the biosynthesis and reception of sex pheromones.</title>
        <authorList>
            <person name="Zhao H."/>
        </authorList>
    </citation>
    <scope>NUCLEOTIDE SEQUENCE</scope>
    <source>
        <strain evidence="3">BeijingLab</strain>
        <tissue evidence="3">Pupa</tissue>
    </source>
</reference>
<organism evidence="3 4">
    <name type="scientific">Mythimna separata</name>
    <name type="common">Oriental armyworm</name>
    <name type="synonym">Pseudaletia separata</name>
    <dbReference type="NCBI Taxonomy" id="271217"/>
    <lineage>
        <taxon>Eukaryota</taxon>
        <taxon>Metazoa</taxon>
        <taxon>Ecdysozoa</taxon>
        <taxon>Arthropoda</taxon>
        <taxon>Hexapoda</taxon>
        <taxon>Insecta</taxon>
        <taxon>Pterygota</taxon>
        <taxon>Neoptera</taxon>
        <taxon>Endopterygota</taxon>
        <taxon>Lepidoptera</taxon>
        <taxon>Glossata</taxon>
        <taxon>Ditrysia</taxon>
        <taxon>Noctuoidea</taxon>
        <taxon>Noctuidae</taxon>
        <taxon>Noctuinae</taxon>
        <taxon>Hadenini</taxon>
        <taxon>Mythimna</taxon>
    </lineage>
</organism>
<sequence>MSAKPRTKKVFQSSLHARSKKILALVPAERAPSETGDSSCAENEPHSFSNPPSVFSSPAPSIASSLERLNIADSPDENSSETSFELNNDFPTPLTPIIEQVFPNQSQEPNFASLPSISSLPSLPTPVHRKRRLREPSVVTKKRPKQIQKFSLSYKWKQSTFLHRAQIEDTAVVEDPPVVRSPLDYFLTFFSEDVIANVVQETNAYSVLKTGRSINLTEHEFRDFLAILILMGIVSLPSYLDYWSKKYRYDKIASVMSLKRYEAIRQNLHFADNNFESSDRYYKVRSLLEGIRQNCLAQESVTGEHTFSIDEMMVPYKGRKAGKRRQYMKDKPVKWGFKIYVRAGTSGMIYDFLPYGGDDTFRYHKFTDEERTLGFGTQVVLGLCQTIKKKPAMVCFDNFFTSPELVYLLRENYGIFSVGTIRSNRLRGAEEKLSSEKALKKKPRGSFSQTVCHKNKLSVVRWHDNKAATLISSYTDAEPVSRIKRYCKNAKRKVDVDYPNIVKE</sequence>
<feature type="domain" description="PiggyBac transposable element-derived protein" evidence="2">
    <location>
        <begin position="181"/>
        <end position="491"/>
    </location>
</feature>
<evidence type="ECO:0000313" key="4">
    <source>
        <dbReference type="Proteomes" id="UP001231518"/>
    </source>
</evidence>
<evidence type="ECO:0000313" key="3">
    <source>
        <dbReference type="EMBL" id="KAJ8729842.1"/>
    </source>
</evidence>
<accession>A0AAD8DWV7</accession>
<protein>
    <recommendedName>
        <fullName evidence="2">PiggyBac transposable element-derived protein domain-containing protein</fullName>
    </recommendedName>
</protein>
<dbReference type="AlphaFoldDB" id="A0AAD8DWV7"/>
<dbReference type="InterPro" id="IPR029526">
    <property type="entry name" value="PGBD"/>
</dbReference>
<evidence type="ECO:0000256" key="1">
    <source>
        <dbReference type="SAM" id="MobiDB-lite"/>
    </source>
</evidence>
<keyword evidence="4" id="KW-1185">Reference proteome</keyword>
<dbReference type="EMBL" id="JARGEI010000006">
    <property type="protein sequence ID" value="KAJ8729842.1"/>
    <property type="molecule type" value="Genomic_DNA"/>
</dbReference>
<dbReference type="PANTHER" id="PTHR47272:SF1">
    <property type="entry name" value="PIGGYBAC TRANSPOSABLE ELEMENT-DERIVED PROTEIN 3-LIKE"/>
    <property type="match status" value="1"/>
</dbReference>
<name>A0AAD8DWV7_MYTSE</name>
<dbReference type="PANTHER" id="PTHR47272">
    <property type="entry name" value="DDE_TNP_1_7 DOMAIN-CONTAINING PROTEIN"/>
    <property type="match status" value="1"/>
</dbReference>
<dbReference type="Pfam" id="PF13843">
    <property type="entry name" value="DDE_Tnp_1_7"/>
    <property type="match status" value="1"/>
</dbReference>
<gene>
    <name evidence="3" type="ORF">PYW07_016880</name>
</gene>
<evidence type="ECO:0000259" key="2">
    <source>
        <dbReference type="Pfam" id="PF13843"/>
    </source>
</evidence>
<dbReference type="Proteomes" id="UP001231518">
    <property type="component" value="Chromosome 9"/>
</dbReference>
<feature type="compositionally biased region" description="Low complexity" evidence="1">
    <location>
        <begin position="46"/>
        <end position="60"/>
    </location>
</feature>
<comment type="caution">
    <text evidence="3">The sequence shown here is derived from an EMBL/GenBank/DDBJ whole genome shotgun (WGS) entry which is preliminary data.</text>
</comment>
<proteinExistence type="predicted"/>
<feature type="region of interest" description="Disordered" evidence="1">
    <location>
        <begin position="26"/>
        <end position="60"/>
    </location>
</feature>